<sequence>MWLFSMTGGAPVGVWIFAEVCVHGGRVLEVTPPPLLIPMNASPRTNSNIFTCV</sequence>
<protein>
    <submittedName>
        <fullName evidence="1">Uncharacterized protein</fullName>
    </submittedName>
</protein>
<dbReference type="AlphaFoldDB" id="A0A6A3HY75"/>
<gene>
    <name evidence="1" type="ORF">PR002_g25934</name>
</gene>
<accession>A0A6A3HY75</accession>
<organism evidence="1 2">
    <name type="scientific">Phytophthora rubi</name>
    <dbReference type="NCBI Taxonomy" id="129364"/>
    <lineage>
        <taxon>Eukaryota</taxon>
        <taxon>Sar</taxon>
        <taxon>Stramenopiles</taxon>
        <taxon>Oomycota</taxon>
        <taxon>Peronosporomycetes</taxon>
        <taxon>Peronosporales</taxon>
        <taxon>Peronosporaceae</taxon>
        <taxon>Phytophthora</taxon>
    </lineage>
</organism>
<evidence type="ECO:0000313" key="2">
    <source>
        <dbReference type="Proteomes" id="UP000435112"/>
    </source>
</evidence>
<dbReference type="Proteomes" id="UP000435112">
    <property type="component" value="Unassembled WGS sequence"/>
</dbReference>
<evidence type="ECO:0000313" key="1">
    <source>
        <dbReference type="EMBL" id="KAE8974377.1"/>
    </source>
</evidence>
<dbReference type="EMBL" id="QXFU01003564">
    <property type="protein sequence ID" value="KAE8974377.1"/>
    <property type="molecule type" value="Genomic_DNA"/>
</dbReference>
<comment type="caution">
    <text evidence="1">The sequence shown here is derived from an EMBL/GenBank/DDBJ whole genome shotgun (WGS) entry which is preliminary data.</text>
</comment>
<proteinExistence type="predicted"/>
<reference evidence="1 2" key="1">
    <citation type="submission" date="2018-09" db="EMBL/GenBank/DDBJ databases">
        <title>Genomic investigation of the strawberry pathogen Phytophthora fragariae indicates pathogenicity is determined by transcriptional variation in three key races.</title>
        <authorList>
            <person name="Adams T.M."/>
            <person name="Armitage A.D."/>
            <person name="Sobczyk M.K."/>
            <person name="Bates H.J."/>
            <person name="Dunwell J.M."/>
            <person name="Nellist C.F."/>
            <person name="Harrison R.J."/>
        </authorList>
    </citation>
    <scope>NUCLEOTIDE SEQUENCE [LARGE SCALE GENOMIC DNA]</scope>
    <source>
        <strain evidence="1 2">SCRP324</strain>
    </source>
</reference>
<name>A0A6A3HY75_9STRA</name>